<accession>A0A9W4TDF3</accession>
<dbReference type="OrthoDB" id="2435398at2759"/>
<proteinExistence type="predicted"/>
<protein>
    <submittedName>
        <fullName evidence="1">4421_t:CDS:1</fullName>
    </submittedName>
</protein>
<reference evidence="1" key="1">
    <citation type="submission" date="2022-08" db="EMBL/GenBank/DDBJ databases">
        <authorList>
            <person name="Kallberg Y."/>
            <person name="Tangrot J."/>
            <person name="Rosling A."/>
        </authorList>
    </citation>
    <scope>NUCLEOTIDE SEQUENCE</scope>
    <source>
        <strain evidence="1">Wild A</strain>
    </source>
</reference>
<comment type="caution">
    <text evidence="1">The sequence shown here is derived from an EMBL/GenBank/DDBJ whole genome shotgun (WGS) entry which is preliminary data.</text>
</comment>
<keyword evidence="2" id="KW-1185">Reference proteome</keyword>
<sequence length="60" mass="6858">NWEKSVLLTNRNDNNNAFTCIINGTPTVIPPLSLNESTRYLGVWISLGRNKTFTHKLDRI</sequence>
<dbReference type="Proteomes" id="UP001153678">
    <property type="component" value="Unassembled WGS sequence"/>
</dbReference>
<dbReference type="EMBL" id="CAMKVN010026543">
    <property type="protein sequence ID" value="CAI2201110.1"/>
    <property type="molecule type" value="Genomic_DNA"/>
</dbReference>
<gene>
    <name evidence="1" type="ORF">FWILDA_LOCUS19902</name>
</gene>
<evidence type="ECO:0000313" key="2">
    <source>
        <dbReference type="Proteomes" id="UP001153678"/>
    </source>
</evidence>
<evidence type="ECO:0000313" key="1">
    <source>
        <dbReference type="EMBL" id="CAI2201110.1"/>
    </source>
</evidence>
<feature type="non-terminal residue" evidence="1">
    <location>
        <position position="60"/>
    </location>
</feature>
<dbReference type="AlphaFoldDB" id="A0A9W4TDF3"/>
<organism evidence="1 2">
    <name type="scientific">Funneliformis geosporum</name>
    <dbReference type="NCBI Taxonomy" id="1117311"/>
    <lineage>
        <taxon>Eukaryota</taxon>
        <taxon>Fungi</taxon>
        <taxon>Fungi incertae sedis</taxon>
        <taxon>Mucoromycota</taxon>
        <taxon>Glomeromycotina</taxon>
        <taxon>Glomeromycetes</taxon>
        <taxon>Glomerales</taxon>
        <taxon>Glomeraceae</taxon>
        <taxon>Funneliformis</taxon>
    </lineage>
</organism>
<name>A0A9W4TDF3_9GLOM</name>